<organism evidence="2 3">
    <name type="scientific">Exophiala dermatitidis (strain ATCC 34100 / CBS 525.76 / NIH/UT8656)</name>
    <name type="common">Black yeast</name>
    <name type="synonym">Wangiella dermatitidis</name>
    <dbReference type="NCBI Taxonomy" id="858893"/>
    <lineage>
        <taxon>Eukaryota</taxon>
        <taxon>Fungi</taxon>
        <taxon>Dikarya</taxon>
        <taxon>Ascomycota</taxon>
        <taxon>Pezizomycotina</taxon>
        <taxon>Eurotiomycetes</taxon>
        <taxon>Chaetothyriomycetidae</taxon>
        <taxon>Chaetothyriales</taxon>
        <taxon>Herpotrichiellaceae</taxon>
        <taxon>Exophiala</taxon>
    </lineage>
</organism>
<dbReference type="VEuPathDB" id="FungiDB:HMPREF1120_07646"/>
<dbReference type="HOGENOM" id="CLU_1835187_0_0_1"/>
<keyword evidence="3" id="KW-1185">Reference proteome</keyword>
<gene>
    <name evidence="2" type="ORF">HMPREF1120_07646</name>
</gene>
<keyword evidence="1" id="KW-1133">Transmembrane helix</keyword>
<proteinExistence type="predicted"/>
<keyword evidence="1" id="KW-0472">Membrane</keyword>
<dbReference type="AlphaFoldDB" id="H6C7G5"/>
<protein>
    <submittedName>
        <fullName evidence="2">Uncharacterized protein</fullName>
    </submittedName>
</protein>
<dbReference type="InParanoid" id="H6C7G5"/>
<feature type="transmembrane region" description="Helical" evidence="1">
    <location>
        <begin position="21"/>
        <end position="42"/>
    </location>
</feature>
<sequence length="140" mass="15825">MYSFSVKSTMFEGNNHNVSDTVRHSFVLLLLLGITTLSLAAYTPPEVHRRSWGRSRSSRVSRESRSPRPYYFSSFTVLCLLFAGKKLTSGALLGPSARPLSRHPRFNTRHDFNLDTVVKTKIAPYHNRTSQDIVEVLLVG</sequence>
<keyword evidence="1" id="KW-0812">Transmembrane</keyword>
<accession>H6C7G5</accession>
<dbReference type="RefSeq" id="XP_009160122.1">
    <property type="nucleotide sequence ID" value="XM_009161874.1"/>
</dbReference>
<evidence type="ECO:0000256" key="1">
    <source>
        <dbReference type="SAM" id="Phobius"/>
    </source>
</evidence>
<evidence type="ECO:0000313" key="3">
    <source>
        <dbReference type="Proteomes" id="UP000007304"/>
    </source>
</evidence>
<evidence type="ECO:0000313" key="2">
    <source>
        <dbReference type="EMBL" id="EHY59661.1"/>
    </source>
</evidence>
<dbReference type="Proteomes" id="UP000007304">
    <property type="component" value="Unassembled WGS sequence"/>
</dbReference>
<dbReference type="GeneID" id="20312285"/>
<name>H6C7G5_EXODN</name>
<reference evidence="2" key="1">
    <citation type="submission" date="2011-07" db="EMBL/GenBank/DDBJ databases">
        <title>The Genome Sequence of Exophiala (Wangiella) dermatitidis NIH/UT8656.</title>
        <authorList>
            <consortium name="The Broad Institute Genome Sequencing Platform"/>
            <person name="Cuomo C."/>
            <person name="Wang Z."/>
            <person name="Hunicke-Smith S."/>
            <person name="Szanislo P.J."/>
            <person name="Earl A."/>
            <person name="Young S.K."/>
            <person name="Zeng Q."/>
            <person name="Gargeya S."/>
            <person name="Fitzgerald M."/>
            <person name="Haas B."/>
            <person name="Abouelleil A."/>
            <person name="Alvarado L."/>
            <person name="Arachchi H.M."/>
            <person name="Berlin A."/>
            <person name="Brown A."/>
            <person name="Chapman S.B."/>
            <person name="Chen Z."/>
            <person name="Dunbar C."/>
            <person name="Freedman E."/>
            <person name="Gearin G."/>
            <person name="Gellesch M."/>
            <person name="Goldberg J."/>
            <person name="Griggs A."/>
            <person name="Gujja S."/>
            <person name="Heiman D."/>
            <person name="Howarth C."/>
            <person name="Larson L."/>
            <person name="Lui A."/>
            <person name="MacDonald P.J.P."/>
            <person name="Montmayeur A."/>
            <person name="Murphy C."/>
            <person name="Neiman D."/>
            <person name="Pearson M."/>
            <person name="Priest M."/>
            <person name="Roberts A."/>
            <person name="Saif S."/>
            <person name="Shea T."/>
            <person name="Shenoy N."/>
            <person name="Sisk P."/>
            <person name="Stolte C."/>
            <person name="Sykes S."/>
            <person name="Wortman J."/>
            <person name="Nusbaum C."/>
            <person name="Birren B."/>
        </authorList>
    </citation>
    <scope>NUCLEOTIDE SEQUENCE</scope>
    <source>
        <strain evidence="2">NIH/UT8656</strain>
    </source>
</reference>
<dbReference type="EMBL" id="JH226135">
    <property type="protein sequence ID" value="EHY59661.1"/>
    <property type="molecule type" value="Genomic_DNA"/>
</dbReference>